<evidence type="ECO:0000313" key="2">
    <source>
        <dbReference type="Proteomes" id="UP000265619"/>
    </source>
</evidence>
<accession>A0A9X8D576</accession>
<dbReference type="RefSeq" id="WP_119553819.1">
    <property type="nucleotide sequence ID" value="NZ_QXMN01000013.1"/>
</dbReference>
<sequence length="850" mass="88662">MTTTLTEKTFDELFTYAGGTNGSRVNPQGFIEPCATPRFDFDPITKVAKGLLIENARINQLAFSSRFENPVWGKAGVSVMPGAAQAPNGRWDACKLTLNNGAPSGNSYLSQTITKTAAATTFAYTFYAKAAGASNGWIYARNAAQTSSVSISFNLASMATGGNNGVGDFALISKSVNDIGNGWRRVEIVFTSDASTSVFAQIFPGTASGSGPGDGAAGLYIWGAQLEVGAFASSYIPSADAVTARASIGSYYDSKGILRYAAAGVARNSYEPSNLPLPPVLIAEEQRANILLKSNDMHLAPWTTSAGIIRTPGRLAPDGTLRAVEFSGASTGPFTQTATATATVMTYSIYVKNVSRTGNIELLLRNSTTAVNGLYGIVTLHGSTPSISGAGWEMRDVGGGWFRCIHTSAIPIAIGDILTVYAVVAGARADAGACLTWGAQLEAGAYATSYIPSTETFTGRASIGTYFDSTGAMKVAASGAARMTYNPADLSIAPWLMQEGQSTNMLLESEYRNGVTGENVGPGVSASTMAPFSGALRFQANASTAYAYKLPALQVSTTYTLSVIVEMEDGIAPSFGSDNPTPNGANTFHLVIANSQIGPLTYRVQPLGASRWRVSGTKTTPASIAQGYVGIWKYNTNDSRAFKVTAIQLEQAPFESSYITTTTATVTRLADTVISTATTRQADTASSAATTRAGDIVRIDATKGWCNSAEGTFHLEFDVPQGPNAGFQALLEIGDNTPANRVGISAGATNLVAYQYANGPQGPSTAAKSYGVAVGSVVKASLSYGVDGIRLGLGGTALAKVAAVALPSLMKFVGIGTTQVHGASQPYFHVRAVRYRPQKLTDAEVVALTA</sequence>
<proteinExistence type="predicted"/>
<dbReference type="AlphaFoldDB" id="A0A9X8D576"/>
<protein>
    <submittedName>
        <fullName evidence="1">Uncharacterized protein</fullName>
    </submittedName>
</protein>
<gene>
    <name evidence="1" type="ORF">D3H34_12700</name>
</gene>
<keyword evidence="2" id="KW-1185">Reference proteome</keyword>
<reference evidence="1 2" key="1">
    <citation type="submission" date="2018-09" db="EMBL/GenBank/DDBJ databases">
        <title>Acidovorax cavernicola nov. sp. isolated from Gruta de las Maravillas (Aracena, Spain).</title>
        <authorList>
            <person name="Jurado V."/>
            <person name="Gutierrez-Patricio S."/>
            <person name="Gonzalez-Pimentel J.L."/>
            <person name="Miller A.Z."/>
            <person name="Laiz L."/>
            <person name="Saiz-Jimenez C."/>
        </authorList>
    </citation>
    <scope>NUCLEOTIDE SEQUENCE [LARGE SCALE GENOMIC DNA]</scope>
    <source>
        <strain evidence="1 2">1011MAR4D40.2</strain>
    </source>
</reference>
<organism evidence="1 2">
    <name type="scientific">Acidovorax cavernicola</name>
    <dbReference type="NCBI Taxonomy" id="1675792"/>
    <lineage>
        <taxon>Bacteria</taxon>
        <taxon>Pseudomonadati</taxon>
        <taxon>Pseudomonadota</taxon>
        <taxon>Betaproteobacteria</taxon>
        <taxon>Burkholderiales</taxon>
        <taxon>Comamonadaceae</taxon>
        <taxon>Acidovorax</taxon>
    </lineage>
</organism>
<dbReference type="OrthoDB" id="9131220at2"/>
<name>A0A9X8D576_9BURK</name>
<evidence type="ECO:0000313" key="1">
    <source>
        <dbReference type="EMBL" id="RIX80199.1"/>
    </source>
</evidence>
<dbReference type="Proteomes" id="UP000265619">
    <property type="component" value="Unassembled WGS sequence"/>
</dbReference>
<dbReference type="EMBL" id="QXMN01000013">
    <property type="protein sequence ID" value="RIX80199.1"/>
    <property type="molecule type" value="Genomic_DNA"/>
</dbReference>
<comment type="caution">
    <text evidence="1">The sequence shown here is derived from an EMBL/GenBank/DDBJ whole genome shotgun (WGS) entry which is preliminary data.</text>
</comment>